<reference evidence="11 12" key="1">
    <citation type="journal article" date="2023" name="Hortic Res">
        <title>Pangenome of water caltrop reveals structural variations and asymmetric subgenome divergence after allopolyploidization.</title>
        <authorList>
            <person name="Zhang X."/>
            <person name="Chen Y."/>
            <person name="Wang L."/>
            <person name="Yuan Y."/>
            <person name="Fang M."/>
            <person name="Shi L."/>
            <person name="Lu R."/>
            <person name="Comes H.P."/>
            <person name="Ma Y."/>
            <person name="Chen Y."/>
            <person name="Huang G."/>
            <person name="Zhou Y."/>
            <person name="Zheng Z."/>
            <person name="Qiu Y."/>
        </authorList>
    </citation>
    <scope>NUCLEOTIDE SEQUENCE [LARGE SCALE GENOMIC DNA]</scope>
    <source>
        <strain evidence="11">F231</strain>
    </source>
</reference>
<dbReference type="Gene3D" id="1.10.287.810">
    <property type="entry name" value="Mitochondrial import inner membrane translocase subunit tim13 like domains"/>
    <property type="match status" value="1"/>
</dbReference>
<proteinExistence type="inferred from homology"/>
<comment type="subcellular location">
    <subcellularLocation>
        <location evidence="9">Mitochondrion inner membrane</location>
        <topology evidence="9">Peripheral membrane protein</topology>
        <orientation evidence="9">Intermembrane side</orientation>
    </subcellularLocation>
</comment>
<evidence type="ECO:0000256" key="5">
    <source>
        <dbReference type="ARBA" id="ARBA00022927"/>
    </source>
</evidence>
<evidence type="ECO:0000256" key="4">
    <source>
        <dbReference type="ARBA" id="ARBA00022833"/>
    </source>
</evidence>
<dbReference type="GO" id="GO:0015031">
    <property type="term" value="P:protein transport"/>
    <property type="evidence" value="ECO:0007669"/>
    <property type="project" value="UniProtKB-KW"/>
</dbReference>
<evidence type="ECO:0000313" key="11">
    <source>
        <dbReference type="EMBL" id="KAK4784298.1"/>
    </source>
</evidence>
<comment type="subunit">
    <text evidence="9">Heterohexamer.</text>
</comment>
<feature type="domain" description="Tim10-like" evidence="10">
    <location>
        <begin position="62"/>
        <end position="94"/>
    </location>
</feature>
<dbReference type="PANTHER" id="PTHR11038">
    <property type="entry name" value="MITOCHONDRIAL IMPORT INNER MEMBRANE TRANSLOCASE SUBUNIT TIM10"/>
    <property type="match status" value="1"/>
</dbReference>
<dbReference type="InterPro" id="IPR035427">
    <property type="entry name" value="Tim10-like_dom_sf"/>
</dbReference>
<evidence type="ECO:0000256" key="7">
    <source>
        <dbReference type="ARBA" id="ARBA00023128"/>
    </source>
</evidence>
<dbReference type="EMBL" id="JAXQNO010000014">
    <property type="protein sequence ID" value="KAK4784298.1"/>
    <property type="molecule type" value="Genomic_DNA"/>
</dbReference>
<keyword evidence="9" id="KW-0999">Mitochondrion inner membrane</keyword>
<dbReference type="AlphaFoldDB" id="A0AAN7LJH5"/>
<keyword evidence="9" id="KW-0472">Membrane</keyword>
<dbReference type="Pfam" id="PF02953">
    <property type="entry name" value="zf-Tim10_DDP"/>
    <property type="match status" value="1"/>
</dbReference>
<dbReference type="PANTHER" id="PTHR11038:SF16">
    <property type="entry name" value="MITOCHONDRIAL IMPORT INNER MEMBRANE TRANSLOCASE SUBUNIT TIM10"/>
    <property type="match status" value="1"/>
</dbReference>
<comment type="domain">
    <text evidence="9">The twin CX3C motif contains 4 conserved Cys residues that form 2 disulfide bonds in the mitochondrial intermembrane space.</text>
</comment>
<dbReference type="SUPFAM" id="SSF144122">
    <property type="entry name" value="Tim10-like"/>
    <property type="match status" value="1"/>
</dbReference>
<comment type="similarity">
    <text evidence="1 9">Belongs to the small Tim family.</text>
</comment>
<comment type="caution">
    <text evidence="11">The sequence shown here is derived from an EMBL/GenBank/DDBJ whole genome shotgun (WGS) entry which is preliminary data.</text>
</comment>
<keyword evidence="8 9" id="KW-1015">Disulfide bond</keyword>
<keyword evidence="12" id="KW-1185">Reference proteome</keyword>
<evidence type="ECO:0000259" key="10">
    <source>
        <dbReference type="Pfam" id="PF02953"/>
    </source>
</evidence>
<dbReference type="InterPro" id="IPR004217">
    <property type="entry name" value="Tim10-like"/>
</dbReference>
<keyword evidence="3" id="KW-0479">Metal-binding</keyword>
<dbReference type="GO" id="GO:0005743">
    <property type="term" value="C:mitochondrial inner membrane"/>
    <property type="evidence" value="ECO:0007669"/>
    <property type="project" value="UniProtKB-SubCell"/>
</dbReference>
<keyword evidence="7 9" id="KW-0496">Mitochondrion</keyword>
<name>A0AAN7LJH5_TRANT</name>
<evidence type="ECO:0000256" key="9">
    <source>
        <dbReference type="RuleBase" id="RU367043"/>
    </source>
</evidence>
<evidence type="ECO:0000256" key="1">
    <source>
        <dbReference type="ARBA" id="ARBA00006720"/>
    </source>
</evidence>
<accession>A0AAN7LJH5</accession>
<evidence type="ECO:0000256" key="2">
    <source>
        <dbReference type="ARBA" id="ARBA00022448"/>
    </source>
</evidence>
<organism evidence="11 12">
    <name type="scientific">Trapa natans</name>
    <name type="common">Water chestnut</name>
    <dbReference type="NCBI Taxonomy" id="22666"/>
    <lineage>
        <taxon>Eukaryota</taxon>
        <taxon>Viridiplantae</taxon>
        <taxon>Streptophyta</taxon>
        <taxon>Embryophyta</taxon>
        <taxon>Tracheophyta</taxon>
        <taxon>Spermatophyta</taxon>
        <taxon>Magnoliopsida</taxon>
        <taxon>eudicotyledons</taxon>
        <taxon>Gunneridae</taxon>
        <taxon>Pentapetalae</taxon>
        <taxon>rosids</taxon>
        <taxon>malvids</taxon>
        <taxon>Myrtales</taxon>
        <taxon>Lythraceae</taxon>
        <taxon>Trapa</taxon>
    </lineage>
</organism>
<keyword evidence="6 9" id="KW-0811">Translocation</keyword>
<evidence type="ECO:0000256" key="8">
    <source>
        <dbReference type="ARBA" id="ARBA00023157"/>
    </source>
</evidence>
<comment type="function">
    <text evidence="9">Mitochondrial intermembrane chaperone that participates in the import and insertion of some multi-pass transmembrane proteins into the mitochondrial inner membrane. Also required for the transfer of beta-barrel precursors from the TOM complex to the sorting and assembly machinery (SAM complex) of the outer membrane. Acts as a chaperone-like protein that protects the hydrophobic precursors from aggregation and guide them through the mitochondrial intermembrane space.</text>
</comment>
<gene>
    <name evidence="11" type="ORF">SAY86_018666</name>
</gene>
<evidence type="ECO:0000256" key="3">
    <source>
        <dbReference type="ARBA" id="ARBA00022723"/>
    </source>
</evidence>
<dbReference type="Proteomes" id="UP001346149">
    <property type="component" value="Unassembled WGS sequence"/>
</dbReference>
<keyword evidence="9" id="KW-0143">Chaperone</keyword>
<evidence type="ECO:0000313" key="12">
    <source>
        <dbReference type="Proteomes" id="UP001346149"/>
    </source>
</evidence>
<protein>
    <recommendedName>
        <fullName evidence="9">Mitochondrial import inner membrane translocase subunit</fullName>
    </recommendedName>
</protein>
<dbReference type="GO" id="GO:0046872">
    <property type="term" value="F:metal ion binding"/>
    <property type="evidence" value="ECO:0007669"/>
    <property type="project" value="UniProtKB-KW"/>
</dbReference>
<keyword evidence="4" id="KW-0862">Zinc</keyword>
<evidence type="ECO:0000256" key="6">
    <source>
        <dbReference type="ARBA" id="ARBA00023010"/>
    </source>
</evidence>
<keyword evidence="5 9" id="KW-0653">Protein transport</keyword>
<dbReference type="GO" id="GO:0045039">
    <property type="term" value="P:protein insertion into mitochondrial inner membrane"/>
    <property type="evidence" value="ECO:0007669"/>
    <property type="project" value="TreeGrafter"/>
</dbReference>
<keyword evidence="2 9" id="KW-0813">Transport</keyword>
<sequence>MDWEGERLPGCHRGSLSAEEAQRKAKIQLTMAVKKCCTIRIGERSGSQVHASINVLKTPSDSCYKESELNMGENSCIDRRVSKYWQVNNLVGQLLGTGRPPMYLLGELSLFLQ</sequence>